<organism evidence="11 12">
    <name type="scientific">Mesoterricola sediminis</name>
    <dbReference type="NCBI Taxonomy" id="2927980"/>
    <lineage>
        <taxon>Bacteria</taxon>
        <taxon>Pseudomonadati</taxon>
        <taxon>Acidobacteriota</taxon>
        <taxon>Holophagae</taxon>
        <taxon>Holophagales</taxon>
        <taxon>Holophagaceae</taxon>
        <taxon>Mesoterricola</taxon>
    </lineage>
</organism>
<keyword evidence="4 10" id="KW-0812">Transmembrane</keyword>
<evidence type="ECO:0000313" key="12">
    <source>
        <dbReference type="Proteomes" id="UP001228113"/>
    </source>
</evidence>
<keyword evidence="8 10" id="KW-0594">Phospholipid biosynthesis</keyword>
<evidence type="ECO:0000256" key="8">
    <source>
        <dbReference type="ARBA" id="ARBA00023209"/>
    </source>
</evidence>
<evidence type="ECO:0000256" key="4">
    <source>
        <dbReference type="ARBA" id="ARBA00022692"/>
    </source>
</evidence>
<feature type="transmembrane region" description="Helical" evidence="10">
    <location>
        <begin position="148"/>
        <end position="169"/>
    </location>
</feature>
<feature type="transmembrane region" description="Helical" evidence="10">
    <location>
        <begin position="80"/>
        <end position="100"/>
    </location>
</feature>
<dbReference type="RefSeq" id="WP_243334359.1">
    <property type="nucleotide sequence ID" value="NZ_AP027081.1"/>
</dbReference>
<gene>
    <name evidence="10 11" type="primary">plsY</name>
    <name evidence="11" type="ORF">METESE_16380</name>
</gene>
<keyword evidence="5 10" id="KW-1133">Transmembrane helix</keyword>
<comment type="function">
    <text evidence="10">Catalyzes the transfer of an acyl group from acyl-phosphate (acyl-PO(4)) to glycerol-3-phosphate (G3P) to form lysophosphatidic acid (LPA). This enzyme utilizes acyl-phosphate as fatty acyl donor, but not acyl-CoA or acyl-ACP.</text>
</comment>
<dbReference type="SMART" id="SM01207">
    <property type="entry name" value="G3P_acyltransf"/>
    <property type="match status" value="1"/>
</dbReference>
<keyword evidence="11" id="KW-0012">Acyltransferase</keyword>
<dbReference type="GO" id="GO:0005886">
    <property type="term" value="C:plasma membrane"/>
    <property type="evidence" value="ECO:0007669"/>
    <property type="project" value="UniProtKB-SubCell"/>
</dbReference>
<dbReference type="Proteomes" id="UP001228113">
    <property type="component" value="Chromosome"/>
</dbReference>
<protein>
    <recommendedName>
        <fullName evidence="10">Glycerol-3-phosphate acyltransferase</fullName>
    </recommendedName>
    <alternativeName>
        <fullName evidence="10">Acyl-PO4 G3P acyltransferase</fullName>
    </alternativeName>
    <alternativeName>
        <fullName evidence="10">Acyl-phosphate--glycerol-3-phosphate acyltransferase</fullName>
    </alternativeName>
    <alternativeName>
        <fullName evidence="10">G3P acyltransferase</fullName>
        <shortName evidence="10">GPAT</shortName>
        <ecNumber evidence="10">2.3.1.275</ecNumber>
    </alternativeName>
    <alternativeName>
        <fullName evidence="10">Lysophosphatidic acid synthase</fullName>
        <shortName evidence="10">LPA synthase</shortName>
    </alternativeName>
</protein>
<dbReference type="Pfam" id="PF02660">
    <property type="entry name" value="G3P_acyltransf"/>
    <property type="match status" value="1"/>
</dbReference>
<keyword evidence="6 10" id="KW-0443">Lipid metabolism</keyword>
<dbReference type="NCBIfam" id="TIGR00023">
    <property type="entry name" value="glycerol-3-phosphate 1-O-acyltransferase PlsY"/>
    <property type="match status" value="1"/>
</dbReference>
<reference evidence="11" key="1">
    <citation type="journal article" date="2023" name="Int. J. Syst. Evol. Microbiol.">
        <title>Mesoterricola silvestris gen. nov., sp. nov., Mesoterricola sediminis sp. nov., Geothrix oryzae sp. nov., Geothrix edaphica sp. nov., Geothrix rubra sp. nov., and Geothrix limicola sp. nov., six novel members of Acidobacteriota isolated from soils.</title>
        <authorList>
            <person name="Itoh H."/>
            <person name="Sugisawa Y."/>
            <person name="Mise K."/>
            <person name="Xu Z."/>
            <person name="Kuniyasu M."/>
            <person name="Ushijima N."/>
            <person name="Kawano K."/>
            <person name="Kobayashi E."/>
            <person name="Shiratori Y."/>
            <person name="Masuda Y."/>
            <person name="Senoo K."/>
        </authorList>
    </citation>
    <scope>NUCLEOTIDE SEQUENCE</scope>
    <source>
        <strain evidence="11">W786</strain>
    </source>
</reference>
<evidence type="ECO:0000256" key="3">
    <source>
        <dbReference type="ARBA" id="ARBA00022679"/>
    </source>
</evidence>
<evidence type="ECO:0000256" key="10">
    <source>
        <dbReference type="HAMAP-Rule" id="MF_01043"/>
    </source>
</evidence>
<keyword evidence="1 10" id="KW-1003">Cell membrane</keyword>
<comment type="subcellular location">
    <subcellularLocation>
        <location evidence="10">Cell membrane</location>
        <topology evidence="10">Multi-pass membrane protein</topology>
    </subcellularLocation>
</comment>
<dbReference type="GO" id="GO:0008654">
    <property type="term" value="P:phospholipid biosynthetic process"/>
    <property type="evidence" value="ECO:0007669"/>
    <property type="project" value="UniProtKB-UniRule"/>
</dbReference>
<evidence type="ECO:0000256" key="1">
    <source>
        <dbReference type="ARBA" id="ARBA00022475"/>
    </source>
</evidence>
<evidence type="ECO:0000256" key="6">
    <source>
        <dbReference type="ARBA" id="ARBA00023098"/>
    </source>
</evidence>
<accession>A0AA48GYD5</accession>
<evidence type="ECO:0000256" key="2">
    <source>
        <dbReference type="ARBA" id="ARBA00022516"/>
    </source>
</evidence>
<comment type="subunit">
    <text evidence="10">Probably interacts with PlsX.</text>
</comment>
<keyword evidence="9 10" id="KW-1208">Phospholipid metabolism</keyword>
<dbReference type="AlphaFoldDB" id="A0AA48GYD5"/>
<name>A0AA48GYD5_9BACT</name>
<feature type="transmembrane region" description="Helical" evidence="10">
    <location>
        <begin position="175"/>
        <end position="191"/>
    </location>
</feature>
<dbReference type="EC" id="2.3.1.275" evidence="10"/>
<evidence type="ECO:0000256" key="9">
    <source>
        <dbReference type="ARBA" id="ARBA00023264"/>
    </source>
</evidence>
<sequence>MLIPILKHYLLWCGAAFLAGSIPFGLVLVKLAGKGDVRTQGSGNIGATNVMRAGGKGLGIATLVLDALKGFLPVFIAKQAGYSAEFLAFVALASVVGHVFTPWLRFKGGKGVATALGAVLGYHAPMVLPALGTFLVLVAIFRYVSLGSVAAAVVLLLTAMGFLGTWARLPVHEGMAQWPILAWTLLVGLVIRKHAENLNRLLHGQEHRLWGAK</sequence>
<evidence type="ECO:0000313" key="11">
    <source>
        <dbReference type="EMBL" id="BDU76680.1"/>
    </source>
</evidence>
<feature type="transmembrane region" description="Helical" evidence="10">
    <location>
        <begin position="120"/>
        <end position="141"/>
    </location>
</feature>
<comment type="pathway">
    <text evidence="10">Lipid metabolism; phospholipid metabolism.</text>
</comment>
<dbReference type="EMBL" id="AP027081">
    <property type="protein sequence ID" value="BDU76680.1"/>
    <property type="molecule type" value="Genomic_DNA"/>
</dbReference>
<proteinExistence type="inferred from homology"/>
<dbReference type="HAMAP" id="MF_01043">
    <property type="entry name" value="PlsY"/>
    <property type="match status" value="1"/>
</dbReference>
<dbReference type="InterPro" id="IPR003811">
    <property type="entry name" value="G3P_acylTferase_PlsY"/>
</dbReference>
<comment type="catalytic activity">
    <reaction evidence="10">
        <text>an acyl phosphate + sn-glycerol 3-phosphate = a 1-acyl-sn-glycero-3-phosphate + phosphate</text>
        <dbReference type="Rhea" id="RHEA:34075"/>
        <dbReference type="ChEBI" id="CHEBI:43474"/>
        <dbReference type="ChEBI" id="CHEBI:57597"/>
        <dbReference type="ChEBI" id="CHEBI:57970"/>
        <dbReference type="ChEBI" id="CHEBI:59918"/>
        <dbReference type="EC" id="2.3.1.275"/>
    </reaction>
</comment>
<feature type="transmembrane region" description="Helical" evidence="10">
    <location>
        <begin position="9"/>
        <end position="29"/>
    </location>
</feature>
<keyword evidence="7 10" id="KW-0472">Membrane</keyword>
<dbReference type="PANTHER" id="PTHR30309">
    <property type="entry name" value="INNER MEMBRANE PROTEIN YGIH"/>
    <property type="match status" value="1"/>
</dbReference>
<evidence type="ECO:0000256" key="5">
    <source>
        <dbReference type="ARBA" id="ARBA00022989"/>
    </source>
</evidence>
<evidence type="ECO:0000256" key="7">
    <source>
        <dbReference type="ARBA" id="ARBA00023136"/>
    </source>
</evidence>
<keyword evidence="12" id="KW-1185">Reference proteome</keyword>
<keyword evidence="2 10" id="KW-0444">Lipid biosynthesis</keyword>
<dbReference type="GO" id="GO:0043772">
    <property type="term" value="F:acyl-phosphate glycerol-3-phosphate acyltransferase activity"/>
    <property type="evidence" value="ECO:0007669"/>
    <property type="project" value="UniProtKB-UniRule"/>
</dbReference>
<dbReference type="PANTHER" id="PTHR30309:SF0">
    <property type="entry name" value="GLYCEROL-3-PHOSPHATE ACYLTRANSFERASE-RELATED"/>
    <property type="match status" value="1"/>
</dbReference>
<comment type="similarity">
    <text evidence="10">Belongs to the PlsY family.</text>
</comment>
<dbReference type="KEGG" id="msea:METESE_16380"/>
<keyword evidence="3 10" id="KW-0808">Transferase</keyword>